<accession>A0ABX9AII5</accession>
<evidence type="ECO:0000313" key="2">
    <source>
        <dbReference type="Proteomes" id="UP000825886"/>
    </source>
</evidence>
<name>A0ABX9AII5_9ENTR</name>
<proteinExistence type="predicted"/>
<organism evidence="1 2">
    <name type="scientific">Symbiopectobacterium purcellii</name>
    <dbReference type="NCBI Taxonomy" id="2871826"/>
    <lineage>
        <taxon>Bacteria</taxon>
        <taxon>Pseudomonadati</taxon>
        <taxon>Pseudomonadota</taxon>
        <taxon>Gammaproteobacteria</taxon>
        <taxon>Enterobacterales</taxon>
        <taxon>Enterobacteriaceae</taxon>
    </lineage>
</organism>
<dbReference type="Proteomes" id="UP000825886">
    <property type="component" value="Chromosome"/>
</dbReference>
<dbReference type="RefSeq" id="WP_222158096.1">
    <property type="nucleotide sequence ID" value="NZ_CP081864.1"/>
</dbReference>
<evidence type="ECO:0000313" key="1">
    <source>
        <dbReference type="EMBL" id="QZN94987.1"/>
    </source>
</evidence>
<dbReference type="EMBL" id="CP081864">
    <property type="protein sequence ID" value="QZN94987.1"/>
    <property type="molecule type" value="Genomic_DNA"/>
</dbReference>
<reference evidence="1 2" key="1">
    <citation type="submission" date="2021-08" db="EMBL/GenBank/DDBJ databases">
        <title>Culture and genomic analysis of Symbiopectobacterium purcellii sp. nov. gen. nov., isolated from the leafhopper Empoasca decipiens.</title>
        <authorList>
            <person name="Nadal-Jimenez P."/>
            <person name="Siozios S."/>
            <person name="Halliday N."/>
            <person name="Camara M."/>
            <person name="Hurst G.D.D."/>
        </authorList>
    </citation>
    <scope>NUCLEOTIDE SEQUENCE [LARGE SCALE GENOMIC DNA]</scope>
    <source>
        <strain evidence="1 2">SyEd1</strain>
    </source>
</reference>
<sequence>MIIKIYSPPTMHIALSAQNTKDTAHKKNLSRCISFTENSSNDIKTKAKEISLKYDLLVDDILCDTPGVLKNQRERLRTLGLAVTALEQRTKTDSSNAEKKPMLDVAITEKIKYICDALPVNRKRNFTHDNAYLLRGNNFISEFLSSKETSVDKISYAQLLSIGEDMRKNCADPASVDQVAIKKFSTVWDLRTALAQ</sequence>
<gene>
    <name evidence="1" type="ORF">K6K13_17385</name>
</gene>
<protein>
    <submittedName>
        <fullName evidence="1">Uncharacterized protein</fullName>
    </submittedName>
</protein>
<keyword evidence="2" id="KW-1185">Reference proteome</keyword>